<dbReference type="HOGENOM" id="CLU_2489476_0_0_1"/>
<reference evidence="1 2" key="1">
    <citation type="submission" date="2014-04" db="EMBL/GenBank/DDBJ databases">
        <authorList>
            <consortium name="DOE Joint Genome Institute"/>
            <person name="Kuo A."/>
            <person name="Kohler A."/>
            <person name="Costa M.D."/>
            <person name="Nagy L.G."/>
            <person name="Floudas D."/>
            <person name="Copeland A."/>
            <person name="Barry K.W."/>
            <person name="Cichocki N."/>
            <person name="Veneault-Fourrey C."/>
            <person name="LaButti K."/>
            <person name="Lindquist E.A."/>
            <person name="Lipzen A."/>
            <person name="Lundell T."/>
            <person name="Morin E."/>
            <person name="Murat C."/>
            <person name="Sun H."/>
            <person name="Tunlid A."/>
            <person name="Henrissat B."/>
            <person name="Grigoriev I.V."/>
            <person name="Hibbett D.S."/>
            <person name="Martin F."/>
            <person name="Nordberg H.P."/>
            <person name="Cantor M.N."/>
            <person name="Hua S.X."/>
        </authorList>
    </citation>
    <scope>NUCLEOTIDE SEQUENCE [LARGE SCALE GENOMIC DNA]</scope>
    <source>
        <strain evidence="1 2">Marx 270</strain>
    </source>
</reference>
<evidence type="ECO:0008006" key="3">
    <source>
        <dbReference type="Google" id="ProtNLM"/>
    </source>
</evidence>
<dbReference type="Proteomes" id="UP000054217">
    <property type="component" value="Unassembled WGS sequence"/>
</dbReference>
<protein>
    <recommendedName>
        <fullName evidence="3">Cyanovirin-N domain-containing protein</fullName>
    </recommendedName>
</protein>
<sequence>MPEQNMHVCHGGDYTIKDCERLEIYDARALKVSNCSIGLCDNVERFEGIGELCEDTEKPKDLAGPSAPQSGWIGDLHACQTLPRRC</sequence>
<evidence type="ECO:0000313" key="1">
    <source>
        <dbReference type="EMBL" id="KIN94101.1"/>
    </source>
</evidence>
<proteinExistence type="predicted"/>
<evidence type="ECO:0000313" key="2">
    <source>
        <dbReference type="Proteomes" id="UP000054217"/>
    </source>
</evidence>
<reference evidence="2" key="2">
    <citation type="submission" date="2015-01" db="EMBL/GenBank/DDBJ databases">
        <title>Evolutionary Origins and Diversification of the Mycorrhizal Mutualists.</title>
        <authorList>
            <consortium name="DOE Joint Genome Institute"/>
            <consortium name="Mycorrhizal Genomics Consortium"/>
            <person name="Kohler A."/>
            <person name="Kuo A."/>
            <person name="Nagy L.G."/>
            <person name="Floudas D."/>
            <person name="Copeland A."/>
            <person name="Barry K.W."/>
            <person name="Cichocki N."/>
            <person name="Veneault-Fourrey C."/>
            <person name="LaButti K."/>
            <person name="Lindquist E.A."/>
            <person name="Lipzen A."/>
            <person name="Lundell T."/>
            <person name="Morin E."/>
            <person name="Murat C."/>
            <person name="Riley R."/>
            <person name="Ohm R."/>
            <person name="Sun H."/>
            <person name="Tunlid A."/>
            <person name="Henrissat B."/>
            <person name="Grigoriev I.V."/>
            <person name="Hibbett D.S."/>
            <person name="Martin F."/>
        </authorList>
    </citation>
    <scope>NUCLEOTIDE SEQUENCE [LARGE SCALE GENOMIC DNA]</scope>
    <source>
        <strain evidence="2">Marx 270</strain>
    </source>
</reference>
<dbReference type="AlphaFoldDB" id="A0A0C3J8S0"/>
<dbReference type="InParanoid" id="A0A0C3J8S0"/>
<keyword evidence="2" id="KW-1185">Reference proteome</keyword>
<accession>A0A0C3J8S0</accession>
<gene>
    <name evidence="1" type="ORF">M404DRAFT_414260</name>
</gene>
<name>A0A0C3J8S0_PISTI</name>
<dbReference type="EMBL" id="KN832114">
    <property type="protein sequence ID" value="KIN94101.1"/>
    <property type="molecule type" value="Genomic_DNA"/>
</dbReference>
<organism evidence="1 2">
    <name type="scientific">Pisolithus tinctorius Marx 270</name>
    <dbReference type="NCBI Taxonomy" id="870435"/>
    <lineage>
        <taxon>Eukaryota</taxon>
        <taxon>Fungi</taxon>
        <taxon>Dikarya</taxon>
        <taxon>Basidiomycota</taxon>
        <taxon>Agaricomycotina</taxon>
        <taxon>Agaricomycetes</taxon>
        <taxon>Agaricomycetidae</taxon>
        <taxon>Boletales</taxon>
        <taxon>Sclerodermatineae</taxon>
        <taxon>Pisolithaceae</taxon>
        <taxon>Pisolithus</taxon>
    </lineage>
</organism>